<protein>
    <submittedName>
        <fullName evidence="1">Uncharacterized protein</fullName>
    </submittedName>
</protein>
<dbReference type="GeneID" id="79585839"/>
<evidence type="ECO:0000313" key="2">
    <source>
        <dbReference type="Proteomes" id="UP001056518"/>
    </source>
</evidence>
<keyword evidence="2" id="KW-1185">Reference proteome</keyword>
<organism evidence="1 2">
    <name type="scientific">Stenotrophomonas phage A1432</name>
    <dbReference type="NCBI Taxonomy" id="2930315"/>
    <lineage>
        <taxon>Viruses</taxon>
        <taxon>Duplodnaviria</taxon>
        <taxon>Heunggongvirae</taxon>
        <taxon>Uroviricota</taxon>
        <taxon>Caudoviricetes</taxon>
        <taxon>Mesyanzhinovviridae</taxon>
        <taxon>Bradleyvirinae</taxon>
        <taxon>Ghuizhouvirus</taxon>
        <taxon>Ghuizhouvirus A1432</taxon>
    </lineage>
</organism>
<accession>A0A9E7SSK5</accession>
<reference evidence="1" key="1">
    <citation type="submission" date="2022-03" db="EMBL/GenBank/DDBJ databases">
        <authorList>
            <person name="Xu M."/>
        </authorList>
    </citation>
    <scope>NUCLEOTIDE SEQUENCE</scope>
</reference>
<dbReference type="KEGG" id="vg:79585839"/>
<evidence type="ECO:0000313" key="1">
    <source>
        <dbReference type="EMBL" id="UTC28013.1"/>
    </source>
</evidence>
<dbReference type="EMBL" id="ON005621">
    <property type="protein sequence ID" value="UTC28013.1"/>
    <property type="molecule type" value="Genomic_DNA"/>
</dbReference>
<dbReference type="RefSeq" id="YP_010738468.1">
    <property type="nucleotide sequence ID" value="NC_073027.1"/>
</dbReference>
<dbReference type="Proteomes" id="UP001056518">
    <property type="component" value="Segment"/>
</dbReference>
<sequence>MTTNETHFNPADWDWIALACKRLAPIPGQAEQLAKARKILAERRVTGLKRLVACLKVA</sequence>
<name>A0A9E7SSK5_9CAUD</name>
<proteinExistence type="predicted"/>